<feature type="domain" description="RCK C-terminal" evidence="8">
    <location>
        <begin position="139"/>
        <end position="221"/>
    </location>
</feature>
<sequence length="231" mass="25670">MKKVIIVGGDKVAYHLIRILESEHKYEITVVETRLDTSQRIANTYGIKVINGDGTNVDVLERAGAADADVFIALTGKDENNLIACQIAKLKFKVDYTIAKVNNPKNSYILKVLGVDQIFSATDMIAQMIDQEVAYSEMSLVYNFEKNTKAIIKVPLNSASDAAGKSLAEYDFVGDTRVVLVTREDGEALIPTGDLVMQNGDTLIMVCDQKNFEEIWLNFVRPDLLKKSDEE</sequence>
<evidence type="ECO:0000256" key="6">
    <source>
        <dbReference type="ARBA" id="ARBA00023065"/>
    </source>
</evidence>
<proteinExistence type="predicted"/>
<evidence type="ECO:0000259" key="7">
    <source>
        <dbReference type="PROSITE" id="PS51201"/>
    </source>
</evidence>
<evidence type="ECO:0000313" key="9">
    <source>
        <dbReference type="EMBL" id="AVM42034.1"/>
    </source>
</evidence>
<dbReference type="KEGG" id="fsa:C5Q98_01760"/>
<keyword evidence="4" id="KW-0630">Potassium</keyword>
<dbReference type="EMBL" id="CP027226">
    <property type="protein sequence ID" value="AVM42034.1"/>
    <property type="molecule type" value="Genomic_DNA"/>
</dbReference>
<evidence type="ECO:0000256" key="2">
    <source>
        <dbReference type="ARBA" id="ARBA00022448"/>
    </source>
</evidence>
<keyword evidence="10" id="KW-1185">Reference proteome</keyword>
<dbReference type="InterPro" id="IPR036721">
    <property type="entry name" value="RCK_C_sf"/>
</dbReference>
<evidence type="ECO:0000256" key="1">
    <source>
        <dbReference type="ARBA" id="ARBA00017378"/>
    </source>
</evidence>
<name>A0A2S0KLZ7_9FIRM</name>
<keyword evidence="5" id="KW-0520">NAD</keyword>
<evidence type="ECO:0000256" key="4">
    <source>
        <dbReference type="ARBA" id="ARBA00022958"/>
    </source>
</evidence>
<reference evidence="10" key="1">
    <citation type="submission" date="2018-02" db="EMBL/GenBank/DDBJ databases">
        <authorList>
            <person name="Holder M.E."/>
            <person name="Ajami N.J."/>
            <person name="Petrosino J.F."/>
        </authorList>
    </citation>
    <scope>NUCLEOTIDE SEQUENCE [LARGE SCALE GENOMIC DNA]</scope>
    <source>
        <strain evidence="10">CCUG 47711</strain>
    </source>
</reference>
<feature type="domain" description="RCK N-terminal" evidence="7">
    <location>
        <begin position="1"/>
        <end position="119"/>
    </location>
</feature>
<dbReference type="PRINTS" id="PR00335">
    <property type="entry name" value="KUPTAKETRKA"/>
</dbReference>
<dbReference type="Gene3D" id="3.30.70.1450">
    <property type="entry name" value="Regulator of K+ conductance, C-terminal domain"/>
    <property type="match status" value="1"/>
</dbReference>
<dbReference type="AlphaFoldDB" id="A0A2S0KLZ7"/>
<dbReference type="PANTHER" id="PTHR43833">
    <property type="entry name" value="POTASSIUM CHANNEL PROTEIN 2-RELATED-RELATED"/>
    <property type="match status" value="1"/>
</dbReference>
<dbReference type="InterPro" id="IPR036291">
    <property type="entry name" value="NAD(P)-bd_dom_sf"/>
</dbReference>
<dbReference type="Gene3D" id="3.40.50.720">
    <property type="entry name" value="NAD(P)-binding Rossmann-like Domain"/>
    <property type="match status" value="1"/>
</dbReference>
<dbReference type="Proteomes" id="UP000237947">
    <property type="component" value="Chromosome"/>
</dbReference>
<dbReference type="InterPro" id="IPR006037">
    <property type="entry name" value="RCK_C"/>
</dbReference>
<accession>A0A2S0KLZ7</accession>
<evidence type="ECO:0000313" key="10">
    <source>
        <dbReference type="Proteomes" id="UP000237947"/>
    </source>
</evidence>
<evidence type="ECO:0000259" key="8">
    <source>
        <dbReference type="PROSITE" id="PS51202"/>
    </source>
</evidence>
<dbReference type="RefSeq" id="WP_106012020.1">
    <property type="nucleotide sequence ID" value="NZ_CP027226.1"/>
</dbReference>
<dbReference type="InterPro" id="IPR050721">
    <property type="entry name" value="Trk_Ktr_HKT_K-transport"/>
</dbReference>
<keyword evidence="2" id="KW-0813">Transport</keyword>
<keyword evidence="6" id="KW-0406">Ion transport</keyword>
<dbReference type="Pfam" id="PF02254">
    <property type="entry name" value="TrkA_N"/>
    <property type="match status" value="1"/>
</dbReference>
<protein>
    <recommendedName>
        <fullName evidence="1">Trk system potassium uptake protein TrkA</fullName>
    </recommendedName>
</protein>
<evidence type="ECO:0000256" key="5">
    <source>
        <dbReference type="ARBA" id="ARBA00023027"/>
    </source>
</evidence>
<dbReference type="OrthoDB" id="9775180at2"/>
<dbReference type="PANTHER" id="PTHR43833:SF5">
    <property type="entry name" value="TRK SYSTEM POTASSIUM UPTAKE PROTEIN TRKA"/>
    <property type="match status" value="1"/>
</dbReference>
<dbReference type="PROSITE" id="PS51201">
    <property type="entry name" value="RCK_N"/>
    <property type="match status" value="1"/>
</dbReference>
<dbReference type="SUPFAM" id="SSF116726">
    <property type="entry name" value="TrkA C-terminal domain-like"/>
    <property type="match status" value="1"/>
</dbReference>
<gene>
    <name evidence="9" type="ORF">C5Q98_01760</name>
</gene>
<dbReference type="InterPro" id="IPR003148">
    <property type="entry name" value="RCK_N"/>
</dbReference>
<dbReference type="GO" id="GO:0015079">
    <property type="term" value="F:potassium ion transmembrane transporter activity"/>
    <property type="evidence" value="ECO:0007669"/>
    <property type="project" value="InterPro"/>
</dbReference>
<dbReference type="Pfam" id="PF02080">
    <property type="entry name" value="TrkA_C"/>
    <property type="match status" value="1"/>
</dbReference>
<keyword evidence="3" id="KW-0633">Potassium transport</keyword>
<evidence type="ECO:0000256" key="3">
    <source>
        <dbReference type="ARBA" id="ARBA00022538"/>
    </source>
</evidence>
<dbReference type="InterPro" id="IPR006036">
    <property type="entry name" value="K_uptake_TrkA"/>
</dbReference>
<dbReference type="SUPFAM" id="SSF51735">
    <property type="entry name" value="NAD(P)-binding Rossmann-fold domains"/>
    <property type="match status" value="1"/>
</dbReference>
<organism evidence="9 10">
    <name type="scientific">Fastidiosipila sanguinis</name>
    <dbReference type="NCBI Taxonomy" id="236753"/>
    <lineage>
        <taxon>Bacteria</taxon>
        <taxon>Bacillati</taxon>
        <taxon>Bacillota</taxon>
        <taxon>Clostridia</taxon>
        <taxon>Eubacteriales</taxon>
        <taxon>Oscillospiraceae</taxon>
        <taxon>Fastidiosipila</taxon>
    </lineage>
</organism>
<dbReference type="GO" id="GO:0005886">
    <property type="term" value="C:plasma membrane"/>
    <property type="evidence" value="ECO:0007669"/>
    <property type="project" value="InterPro"/>
</dbReference>
<dbReference type="PROSITE" id="PS51202">
    <property type="entry name" value="RCK_C"/>
    <property type="match status" value="1"/>
</dbReference>